<evidence type="ECO:0000313" key="4">
    <source>
        <dbReference type="EMBL" id="VEU72963.1"/>
    </source>
</evidence>
<feature type="signal peptide" evidence="3">
    <location>
        <begin position="1"/>
        <end position="26"/>
    </location>
</feature>
<keyword evidence="2" id="KW-1133">Transmembrane helix</keyword>
<keyword evidence="2" id="KW-0812">Transmembrane</keyword>
<protein>
    <submittedName>
        <fullName evidence="4">Uncharacterized protein</fullName>
    </submittedName>
</protein>
<feature type="transmembrane region" description="Helical" evidence="2">
    <location>
        <begin position="352"/>
        <end position="372"/>
    </location>
</feature>
<keyword evidence="1" id="KW-0175">Coiled coil</keyword>
<evidence type="ECO:0000313" key="5">
    <source>
        <dbReference type="Proteomes" id="UP000289862"/>
    </source>
</evidence>
<organism evidence="4 5">
    <name type="scientific">Mycoplasmopsis gallopavonis</name>
    <dbReference type="NCBI Taxonomy" id="76629"/>
    <lineage>
        <taxon>Bacteria</taxon>
        <taxon>Bacillati</taxon>
        <taxon>Mycoplasmatota</taxon>
        <taxon>Mycoplasmoidales</taxon>
        <taxon>Metamycoplasmataceae</taxon>
        <taxon>Mycoplasmopsis</taxon>
    </lineage>
</organism>
<evidence type="ECO:0000256" key="3">
    <source>
        <dbReference type="SAM" id="SignalP"/>
    </source>
</evidence>
<keyword evidence="2" id="KW-0472">Membrane</keyword>
<dbReference type="AlphaFoldDB" id="A0A449AZM3"/>
<feature type="coiled-coil region" evidence="1">
    <location>
        <begin position="193"/>
        <end position="261"/>
    </location>
</feature>
<evidence type="ECO:0000256" key="1">
    <source>
        <dbReference type="SAM" id="Coils"/>
    </source>
</evidence>
<feature type="coiled-coil region" evidence="1">
    <location>
        <begin position="305"/>
        <end position="339"/>
    </location>
</feature>
<evidence type="ECO:0000256" key="2">
    <source>
        <dbReference type="SAM" id="Phobius"/>
    </source>
</evidence>
<sequence length="383" mass="44208">MKLKKLLFLPLTVAPVVAVSAPLVSAATDNDNQSVQKIQAILMMHRDAQKQDFDNTVKLAKNVIKVLNDKYNTNSEKKFVFGEKDLEEQNGTFTQYYTVLPLLIRNKDYDQAAWLWRDMYRTLNQVRNEYSSILLISELFDKFSEYKDSILAKMDEINERWKQTSMDYYGEETGMPASKAFEEYLKVVAPLAKADLEKLKAEKETQATKITEQETKITDLEQKLEAQKAAIAKAQEQEAKIAELEKQLEAQKAAIAKDKELLKSSESIDDLVEKMNQLLSETKAGEVIESKRDLREYHEKVKNVIQTLKSETTRLSRDKETLEGNVRELADKSRNIETEVTYYRKSSGIYKILFWTLLFIPLLLILILLVVLKKRDKKEEVTA</sequence>
<dbReference type="KEGG" id="mgal:NCTC10186_00450"/>
<keyword evidence="5" id="KW-1185">Reference proteome</keyword>
<name>A0A449AZM3_9BACT</name>
<keyword evidence="3" id="KW-0732">Signal</keyword>
<proteinExistence type="predicted"/>
<accession>A0A449AZM3</accession>
<dbReference type="EMBL" id="LR215031">
    <property type="protein sequence ID" value="VEU72963.1"/>
    <property type="molecule type" value="Genomic_DNA"/>
</dbReference>
<reference evidence="4 5" key="1">
    <citation type="submission" date="2019-01" db="EMBL/GenBank/DDBJ databases">
        <authorList>
            <consortium name="Pathogen Informatics"/>
        </authorList>
    </citation>
    <scope>NUCLEOTIDE SEQUENCE [LARGE SCALE GENOMIC DNA]</scope>
    <source>
        <strain evidence="4 5">NCTC10186</strain>
    </source>
</reference>
<dbReference type="RefSeq" id="WP_119571989.1">
    <property type="nucleotide sequence ID" value="NZ_LR215031.1"/>
</dbReference>
<dbReference type="Proteomes" id="UP000289862">
    <property type="component" value="Chromosome"/>
</dbReference>
<feature type="chain" id="PRO_5019127500" evidence="3">
    <location>
        <begin position="27"/>
        <end position="383"/>
    </location>
</feature>
<gene>
    <name evidence="4" type="ORF">NCTC10186_00450</name>
</gene>